<reference evidence="1" key="1">
    <citation type="submission" date="2012-03" db="EMBL/GenBank/DDBJ databases">
        <title>Functional metagenomics reveals considerable lignocellulase gene clusters in the gut microbiome of a wood-feeding higher termite.</title>
        <authorList>
            <person name="Liu N."/>
        </authorList>
    </citation>
    <scope>NUCLEOTIDE SEQUENCE</scope>
</reference>
<sequence length="57" mass="6331">MVVGGNFAKESSLVLDKIFTISSTLVSYKFGTLKADVCNEIISKIAEWLKNDEPSHR</sequence>
<dbReference type="AlphaFoldDB" id="A0A806KG62"/>
<accession>A0A806KG62</accession>
<name>A0A806KG62_9BACT</name>
<dbReference type="SUPFAM" id="SSF50118">
    <property type="entry name" value="Cell growth inhibitor/plasmid maintenance toxic component"/>
    <property type="match status" value="1"/>
</dbReference>
<evidence type="ECO:0000313" key="1">
    <source>
        <dbReference type="EMBL" id="AGS53597.1"/>
    </source>
</evidence>
<organism evidence="1">
    <name type="scientific">uncultured bacterium contig00070</name>
    <dbReference type="NCBI Taxonomy" id="1181551"/>
    <lineage>
        <taxon>Bacteria</taxon>
        <taxon>environmental samples</taxon>
    </lineage>
</organism>
<protein>
    <submittedName>
        <fullName evidence="1">Uncharacterized protein</fullName>
    </submittedName>
</protein>
<proteinExistence type="predicted"/>
<dbReference type="EMBL" id="JQ844237">
    <property type="protein sequence ID" value="AGS53597.1"/>
    <property type="molecule type" value="Genomic_DNA"/>
</dbReference>